<dbReference type="AlphaFoldDB" id="H3GCY8"/>
<dbReference type="GeneID" id="94231273"/>
<feature type="region of interest" description="Disordered" evidence="1">
    <location>
        <begin position="38"/>
        <end position="110"/>
    </location>
</feature>
<reference evidence="2" key="2">
    <citation type="submission" date="2015-06" db="UniProtKB">
        <authorList>
            <consortium name="EnsemblProtists"/>
        </authorList>
    </citation>
    <scope>IDENTIFICATION</scope>
    <source>
        <strain evidence="2">Pr102</strain>
    </source>
</reference>
<feature type="compositionally biased region" description="Basic and acidic residues" evidence="1">
    <location>
        <begin position="42"/>
        <end position="53"/>
    </location>
</feature>
<feature type="compositionally biased region" description="Basic and acidic residues" evidence="1">
    <location>
        <begin position="84"/>
        <end position="109"/>
    </location>
</feature>
<protein>
    <submittedName>
        <fullName evidence="2">Uncharacterized protein</fullName>
    </submittedName>
</protein>
<dbReference type="OMA" id="DFEMWDY"/>
<name>H3GCY8_PHYRM</name>
<evidence type="ECO:0000256" key="1">
    <source>
        <dbReference type="SAM" id="MobiDB-lite"/>
    </source>
</evidence>
<sequence length="309" mass="34945">MRSLQRILFERKTRRFVDEMIHNYADIRLSSGLTTWSRKRQRSEVEDTHKGESNQEPGQTECSTSSRCWTESERSSRISSSMMDSERSQIGKGSDRQQQQDEERWRVSEARTVSEYGSAFSSTRLTRLLEEEDDENDEDNNQDETSASRRDSDSNSEASSVHGIEGNQRHHSSFSECDTTSTDLESAPASTQPSEGSQLEDNLLSATASARLPRLRPTPPTKRVIPNCCDFFTSPHPHFAKEVIGACNGEVSSHSVLTRTNSIRSDTSEGRNDSGNSDPSTANTTDEEFEMWDYVCPQYARRAYANEWV</sequence>
<dbReference type="EMBL" id="DS566000">
    <property type="status" value="NOT_ANNOTATED_CDS"/>
    <property type="molecule type" value="Genomic_DNA"/>
</dbReference>
<dbReference type="InParanoid" id="H3GCY8"/>
<proteinExistence type="predicted"/>
<evidence type="ECO:0000313" key="3">
    <source>
        <dbReference type="Proteomes" id="UP000005238"/>
    </source>
</evidence>
<feature type="compositionally biased region" description="Polar residues" evidence="1">
    <location>
        <begin position="54"/>
        <end position="69"/>
    </location>
</feature>
<organism evidence="2 3">
    <name type="scientific">Phytophthora ramorum</name>
    <name type="common">Sudden oak death agent</name>
    <dbReference type="NCBI Taxonomy" id="164328"/>
    <lineage>
        <taxon>Eukaryota</taxon>
        <taxon>Sar</taxon>
        <taxon>Stramenopiles</taxon>
        <taxon>Oomycota</taxon>
        <taxon>Peronosporomycetes</taxon>
        <taxon>Peronosporales</taxon>
        <taxon>Peronosporaceae</taxon>
        <taxon>Phytophthora</taxon>
    </lineage>
</organism>
<feature type="region of interest" description="Disordered" evidence="1">
    <location>
        <begin position="122"/>
        <end position="200"/>
    </location>
</feature>
<dbReference type="VEuPathDB" id="FungiDB:KRP22_7190"/>
<dbReference type="Proteomes" id="UP000005238">
    <property type="component" value="Unassembled WGS sequence"/>
</dbReference>
<evidence type="ECO:0000313" key="2">
    <source>
        <dbReference type="EnsemblProtists" id="Phyra73385"/>
    </source>
</evidence>
<dbReference type="RefSeq" id="XP_067741715.1">
    <property type="nucleotide sequence ID" value="XM_067895504.1"/>
</dbReference>
<feature type="compositionally biased region" description="Polar residues" evidence="1">
    <location>
        <begin position="273"/>
        <end position="284"/>
    </location>
</feature>
<feature type="region of interest" description="Disordered" evidence="1">
    <location>
        <begin position="258"/>
        <end position="286"/>
    </location>
</feature>
<accession>H3GCY8</accession>
<feature type="compositionally biased region" description="Polar residues" evidence="1">
    <location>
        <begin position="174"/>
        <end position="200"/>
    </location>
</feature>
<keyword evidence="3" id="KW-1185">Reference proteome</keyword>
<feature type="compositionally biased region" description="Acidic residues" evidence="1">
    <location>
        <begin position="130"/>
        <end position="142"/>
    </location>
</feature>
<dbReference type="OrthoDB" id="164782at2759"/>
<dbReference type="EnsemblProtists" id="Phyra73385">
    <property type="protein sequence ID" value="Phyra73385"/>
    <property type="gene ID" value="Phyra73385"/>
</dbReference>
<dbReference type="VEuPathDB" id="FungiDB:KRP23_9893"/>
<reference evidence="3" key="1">
    <citation type="journal article" date="2006" name="Science">
        <title>Phytophthora genome sequences uncover evolutionary origins and mechanisms of pathogenesis.</title>
        <authorList>
            <person name="Tyler B.M."/>
            <person name="Tripathy S."/>
            <person name="Zhang X."/>
            <person name="Dehal P."/>
            <person name="Jiang R.H."/>
            <person name="Aerts A."/>
            <person name="Arredondo F.D."/>
            <person name="Baxter L."/>
            <person name="Bensasson D."/>
            <person name="Beynon J.L."/>
            <person name="Chapman J."/>
            <person name="Damasceno C.M."/>
            <person name="Dorrance A.E."/>
            <person name="Dou D."/>
            <person name="Dickerman A.W."/>
            <person name="Dubchak I.L."/>
            <person name="Garbelotto M."/>
            <person name="Gijzen M."/>
            <person name="Gordon S.G."/>
            <person name="Govers F."/>
            <person name="Grunwald N.J."/>
            <person name="Huang W."/>
            <person name="Ivors K.L."/>
            <person name="Jones R.W."/>
            <person name="Kamoun S."/>
            <person name="Krampis K."/>
            <person name="Lamour K.H."/>
            <person name="Lee M.K."/>
            <person name="McDonald W.H."/>
            <person name="Medina M."/>
            <person name="Meijer H.J."/>
            <person name="Nordberg E.K."/>
            <person name="Maclean D.J."/>
            <person name="Ospina-Giraldo M.D."/>
            <person name="Morris P.F."/>
            <person name="Phuntumart V."/>
            <person name="Putnam N.H."/>
            <person name="Rash S."/>
            <person name="Rose J.K."/>
            <person name="Sakihama Y."/>
            <person name="Salamov A.A."/>
            <person name="Savidor A."/>
            <person name="Scheuring C.F."/>
            <person name="Smith B.M."/>
            <person name="Sobral B.W."/>
            <person name="Terry A."/>
            <person name="Torto-Alalibo T.A."/>
            <person name="Win J."/>
            <person name="Xu Z."/>
            <person name="Zhang H."/>
            <person name="Grigoriev I.V."/>
            <person name="Rokhsar D.S."/>
            <person name="Boore J.L."/>
        </authorList>
    </citation>
    <scope>NUCLEOTIDE SEQUENCE [LARGE SCALE GENOMIC DNA]</scope>
    <source>
        <strain evidence="3">Pr102</strain>
    </source>
</reference>
<dbReference type="HOGENOM" id="CLU_058730_0_0_1"/>
<dbReference type="eggNOG" id="ENOG502RECW">
    <property type="taxonomic scope" value="Eukaryota"/>
</dbReference>